<protein>
    <submittedName>
        <fullName evidence="6">Uncharacterized protein</fullName>
    </submittedName>
</protein>
<dbReference type="GO" id="GO:0016020">
    <property type="term" value="C:membrane"/>
    <property type="evidence" value="ECO:0007669"/>
    <property type="project" value="UniProtKB-SubCell"/>
</dbReference>
<keyword evidence="2" id="KW-0813">Transport</keyword>
<dbReference type="OrthoDB" id="3639251at2759"/>
<keyword evidence="7" id="KW-1185">Reference proteome</keyword>
<dbReference type="Proteomes" id="UP000094385">
    <property type="component" value="Unassembled WGS sequence"/>
</dbReference>
<keyword evidence="5" id="KW-0472">Membrane</keyword>
<organism evidence="6 7">
    <name type="scientific">Lipomyces starkeyi NRRL Y-11557</name>
    <dbReference type="NCBI Taxonomy" id="675824"/>
    <lineage>
        <taxon>Eukaryota</taxon>
        <taxon>Fungi</taxon>
        <taxon>Dikarya</taxon>
        <taxon>Ascomycota</taxon>
        <taxon>Saccharomycotina</taxon>
        <taxon>Lipomycetes</taxon>
        <taxon>Lipomycetales</taxon>
        <taxon>Lipomycetaceae</taxon>
        <taxon>Lipomyces</taxon>
    </lineage>
</organism>
<proteinExistence type="predicted"/>
<dbReference type="PANTHER" id="PTHR43791">
    <property type="entry name" value="PERMEASE-RELATED"/>
    <property type="match status" value="1"/>
</dbReference>
<dbReference type="STRING" id="675824.A0A1E3QGJ5"/>
<sequence>MLSYMIKSLDQKNVSNAYVSGMKQALHVDGNEYNYFTTLFNCGYLVGSIPAQMSLSLVPPLIMIPSCEVFWTIMVMLLSRASSAKYIYISVFQGMAERFATPP</sequence>
<evidence type="ECO:0000313" key="6">
    <source>
        <dbReference type="EMBL" id="ODQ76816.1"/>
    </source>
</evidence>
<dbReference type="GO" id="GO:0022857">
    <property type="term" value="F:transmembrane transporter activity"/>
    <property type="evidence" value="ECO:0007669"/>
    <property type="project" value="TreeGrafter"/>
</dbReference>
<reference evidence="6 7" key="1">
    <citation type="journal article" date="2016" name="Proc. Natl. Acad. Sci. U.S.A.">
        <title>Comparative genomics of biotechnologically important yeasts.</title>
        <authorList>
            <person name="Riley R."/>
            <person name="Haridas S."/>
            <person name="Wolfe K.H."/>
            <person name="Lopes M.R."/>
            <person name="Hittinger C.T."/>
            <person name="Goeker M."/>
            <person name="Salamov A.A."/>
            <person name="Wisecaver J.H."/>
            <person name="Long T.M."/>
            <person name="Calvey C.H."/>
            <person name="Aerts A.L."/>
            <person name="Barry K.W."/>
            <person name="Choi C."/>
            <person name="Clum A."/>
            <person name="Coughlan A.Y."/>
            <person name="Deshpande S."/>
            <person name="Douglass A.P."/>
            <person name="Hanson S.J."/>
            <person name="Klenk H.-P."/>
            <person name="LaButti K.M."/>
            <person name="Lapidus A."/>
            <person name="Lindquist E.A."/>
            <person name="Lipzen A.M."/>
            <person name="Meier-Kolthoff J.P."/>
            <person name="Ohm R.A."/>
            <person name="Otillar R.P."/>
            <person name="Pangilinan J.L."/>
            <person name="Peng Y."/>
            <person name="Rokas A."/>
            <person name="Rosa C.A."/>
            <person name="Scheuner C."/>
            <person name="Sibirny A.A."/>
            <person name="Slot J.C."/>
            <person name="Stielow J.B."/>
            <person name="Sun H."/>
            <person name="Kurtzman C.P."/>
            <person name="Blackwell M."/>
            <person name="Grigoriev I.V."/>
            <person name="Jeffries T.W."/>
        </authorList>
    </citation>
    <scope>NUCLEOTIDE SEQUENCE [LARGE SCALE GENOMIC DNA]</scope>
    <source>
        <strain evidence="6 7">NRRL Y-11557</strain>
    </source>
</reference>
<name>A0A1E3QGJ5_LIPST</name>
<evidence type="ECO:0000256" key="4">
    <source>
        <dbReference type="ARBA" id="ARBA00022989"/>
    </source>
</evidence>
<comment type="subcellular location">
    <subcellularLocation>
        <location evidence="1">Membrane</location>
        <topology evidence="1">Multi-pass membrane protein</topology>
    </subcellularLocation>
</comment>
<dbReference type="PANTHER" id="PTHR43791:SF39">
    <property type="entry name" value="TRANSPORTER LIZ1_SEO1, PUTATIVE (AFU_ORTHOLOGUE AFUA_3G00980)-RELATED"/>
    <property type="match status" value="1"/>
</dbReference>
<accession>A0A1E3QGJ5</accession>
<evidence type="ECO:0000313" key="7">
    <source>
        <dbReference type="Proteomes" id="UP000094385"/>
    </source>
</evidence>
<keyword evidence="3" id="KW-0812">Transmembrane</keyword>
<evidence type="ECO:0000256" key="1">
    <source>
        <dbReference type="ARBA" id="ARBA00004141"/>
    </source>
</evidence>
<evidence type="ECO:0000256" key="2">
    <source>
        <dbReference type="ARBA" id="ARBA00022448"/>
    </source>
</evidence>
<dbReference type="InterPro" id="IPR036259">
    <property type="entry name" value="MFS_trans_sf"/>
</dbReference>
<dbReference type="AlphaFoldDB" id="A0A1E3QGJ5"/>
<dbReference type="EMBL" id="KV454289">
    <property type="protein sequence ID" value="ODQ76816.1"/>
    <property type="molecule type" value="Genomic_DNA"/>
</dbReference>
<dbReference type="Gene3D" id="1.20.1250.20">
    <property type="entry name" value="MFS general substrate transporter like domains"/>
    <property type="match status" value="1"/>
</dbReference>
<gene>
    <name evidence="6" type="ORF">LIPSTDRAFT_90314</name>
</gene>
<evidence type="ECO:0000256" key="3">
    <source>
        <dbReference type="ARBA" id="ARBA00022692"/>
    </source>
</evidence>
<evidence type="ECO:0000256" key="5">
    <source>
        <dbReference type="ARBA" id="ARBA00023136"/>
    </source>
</evidence>
<keyword evidence="4" id="KW-1133">Transmembrane helix</keyword>
<dbReference type="SUPFAM" id="SSF103473">
    <property type="entry name" value="MFS general substrate transporter"/>
    <property type="match status" value="1"/>
</dbReference>